<evidence type="ECO:0000256" key="1">
    <source>
        <dbReference type="ARBA" id="ARBA00022723"/>
    </source>
</evidence>
<keyword evidence="4" id="KW-0238">DNA-binding</keyword>
<evidence type="ECO:0000256" key="3">
    <source>
        <dbReference type="ARBA" id="ARBA00023015"/>
    </source>
</evidence>
<evidence type="ECO:0000256" key="4">
    <source>
        <dbReference type="ARBA" id="ARBA00023125"/>
    </source>
</evidence>
<protein>
    <submittedName>
        <fullName evidence="8">Uncharacterized protein</fullName>
    </submittedName>
</protein>
<keyword evidence="5" id="KW-0804">Transcription</keyword>
<keyword evidence="1" id="KW-0479">Metal-binding</keyword>
<keyword evidence="3" id="KW-0805">Transcription regulation</keyword>
<feature type="compositionally biased region" description="Low complexity" evidence="7">
    <location>
        <begin position="165"/>
        <end position="186"/>
    </location>
</feature>
<evidence type="ECO:0000313" key="9">
    <source>
        <dbReference type="Proteomes" id="UP001610334"/>
    </source>
</evidence>
<dbReference type="PANTHER" id="PTHR36206:SF16">
    <property type="entry name" value="TRANSCRIPTION FACTOR DOMAIN-CONTAINING PROTEIN-RELATED"/>
    <property type="match status" value="1"/>
</dbReference>
<keyword evidence="2" id="KW-0862">Zinc</keyword>
<proteinExistence type="predicted"/>
<name>A0ABR4GTW7_9EURO</name>
<gene>
    <name evidence="8" type="ORF">BJX63DRAFT_438301</name>
</gene>
<keyword evidence="9" id="KW-1185">Reference proteome</keyword>
<evidence type="ECO:0000256" key="6">
    <source>
        <dbReference type="ARBA" id="ARBA00023242"/>
    </source>
</evidence>
<evidence type="ECO:0000313" key="8">
    <source>
        <dbReference type="EMBL" id="KAL2801989.1"/>
    </source>
</evidence>
<dbReference type="InterPro" id="IPR052360">
    <property type="entry name" value="Transcr_Regulatory_Proteins"/>
</dbReference>
<evidence type="ECO:0000256" key="2">
    <source>
        <dbReference type="ARBA" id="ARBA00022833"/>
    </source>
</evidence>
<evidence type="ECO:0000256" key="5">
    <source>
        <dbReference type="ARBA" id="ARBA00023163"/>
    </source>
</evidence>
<feature type="region of interest" description="Disordered" evidence="7">
    <location>
        <begin position="162"/>
        <end position="186"/>
    </location>
</feature>
<evidence type="ECO:0000256" key="7">
    <source>
        <dbReference type="SAM" id="MobiDB-lite"/>
    </source>
</evidence>
<keyword evidence="6" id="KW-0539">Nucleus</keyword>
<dbReference type="PANTHER" id="PTHR36206">
    <property type="entry name" value="ASPERCRYPTIN BIOSYNTHESIS CLUSTER-SPECIFIC TRANSCRIPTION REGULATOR ATNN-RELATED"/>
    <property type="match status" value="1"/>
</dbReference>
<comment type="caution">
    <text evidence="8">The sequence shown here is derived from an EMBL/GenBank/DDBJ whole genome shotgun (WGS) entry which is preliminary data.</text>
</comment>
<accession>A0ABR4GTW7</accession>
<reference evidence="8 9" key="1">
    <citation type="submission" date="2024-07" db="EMBL/GenBank/DDBJ databases">
        <title>Section-level genome sequencing and comparative genomics of Aspergillus sections Usti and Cavernicolus.</title>
        <authorList>
            <consortium name="Lawrence Berkeley National Laboratory"/>
            <person name="Nybo J.L."/>
            <person name="Vesth T.C."/>
            <person name="Theobald S."/>
            <person name="Frisvad J.C."/>
            <person name="Larsen T.O."/>
            <person name="Kjaerboelling I."/>
            <person name="Rothschild-Mancinelli K."/>
            <person name="Lyhne E.K."/>
            <person name="Kogle M.E."/>
            <person name="Barry K."/>
            <person name="Clum A."/>
            <person name="Na H."/>
            <person name="Ledsgaard L."/>
            <person name="Lin J."/>
            <person name="Lipzen A."/>
            <person name="Kuo A."/>
            <person name="Riley R."/>
            <person name="Mondo S."/>
            <person name="Labutti K."/>
            <person name="Haridas S."/>
            <person name="Pangalinan J."/>
            <person name="Salamov A.A."/>
            <person name="Simmons B.A."/>
            <person name="Magnuson J.K."/>
            <person name="Chen J."/>
            <person name="Drula E."/>
            <person name="Henrissat B."/>
            <person name="Wiebenga A."/>
            <person name="Lubbers R.J."/>
            <person name="Gomes A.C."/>
            <person name="Makela M.R."/>
            <person name="Stajich J."/>
            <person name="Grigoriev I.V."/>
            <person name="Mortensen U.H."/>
            <person name="De Vries R.P."/>
            <person name="Baker S.E."/>
            <person name="Andersen M.R."/>
        </authorList>
    </citation>
    <scope>NUCLEOTIDE SEQUENCE [LARGE SCALE GENOMIC DNA]</scope>
    <source>
        <strain evidence="8 9">CBS 588.65</strain>
    </source>
</reference>
<dbReference type="EMBL" id="JBFXLT010000219">
    <property type="protein sequence ID" value="KAL2801989.1"/>
    <property type="molecule type" value="Genomic_DNA"/>
</dbReference>
<organism evidence="8 9">
    <name type="scientific">Aspergillus granulosus</name>
    <dbReference type="NCBI Taxonomy" id="176169"/>
    <lineage>
        <taxon>Eukaryota</taxon>
        <taxon>Fungi</taxon>
        <taxon>Dikarya</taxon>
        <taxon>Ascomycota</taxon>
        <taxon>Pezizomycotina</taxon>
        <taxon>Eurotiomycetes</taxon>
        <taxon>Eurotiomycetidae</taxon>
        <taxon>Eurotiales</taxon>
        <taxon>Aspergillaceae</taxon>
        <taxon>Aspergillus</taxon>
        <taxon>Aspergillus subgen. Nidulantes</taxon>
    </lineage>
</organism>
<sequence length="186" mass="20756">MNVEACVSLSEMVFDNWLPEWTEAVNLADRIIKSYIAEFISSLPNLIIGLGDSLPLSWIALKCRDFTLRQKEIDLLRLWPHSEGLHNTTALMNLGQQAFNVDHEGVNPITGVIPESACVRTADIQTDEDQRQARLICWLSDPAAEHMVVRERSFDFEKPKAFSLPAKQKPPSESASSASAPCYAVT</sequence>
<dbReference type="Proteomes" id="UP001610334">
    <property type="component" value="Unassembled WGS sequence"/>
</dbReference>